<dbReference type="Proteomes" id="UP000533080">
    <property type="component" value="Unassembled WGS sequence"/>
</dbReference>
<feature type="region of interest" description="Disordered" evidence="1">
    <location>
        <begin position="317"/>
        <end position="339"/>
    </location>
</feature>
<dbReference type="Pfam" id="PF00149">
    <property type="entry name" value="Metallophos"/>
    <property type="match status" value="1"/>
</dbReference>
<evidence type="ECO:0000256" key="1">
    <source>
        <dbReference type="SAM" id="MobiDB-lite"/>
    </source>
</evidence>
<feature type="compositionally biased region" description="Low complexity" evidence="1">
    <location>
        <begin position="320"/>
        <end position="332"/>
    </location>
</feature>
<sequence>MPMLPSLLRTRSLLVLVPLLLAAAPAPHAPTQPRLEDAVPDTFTGVERVVAVGDVHGDVDALKEVLRLAGLIDAKDRWIGGKTHLVQTGDVPDRGDQTRAAFDLLMRLEQEALAAGGRVHALLGNHEAMNMLGDLRYVNPGEMASFADQSPEQDSAGSPRGLNGHRVAYSLQGRYGQWLRKHAAVVRINDTLFVHGGVAPGVPGGNLAELNRWVRQDFFPDHPPGGARDAQGPLWFRGYALGEPQDAEPALDAVLKRYGARRMVMGHTTNRDGKVKVRFNGKALLIDTGLSTGYGRNLAALELRGGKVNALYREGPVTLGSEEPSAAPARPAGPKPRKK</sequence>
<dbReference type="AlphaFoldDB" id="A0A7Y4IHG1"/>
<dbReference type="InterPro" id="IPR004843">
    <property type="entry name" value="Calcineurin-like_PHP"/>
</dbReference>
<gene>
    <name evidence="4" type="ORF">HNV28_13745</name>
</gene>
<dbReference type="SUPFAM" id="SSF56300">
    <property type="entry name" value="Metallo-dependent phosphatases"/>
    <property type="match status" value="1"/>
</dbReference>
<proteinExistence type="predicted"/>
<dbReference type="EMBL" id="JABFNT010000037">
    <property type="protein sequence ID" value="NOJ79388.1"/>
    <property type="molecule type" value="Genomic_DNA"/>
</dbReference>
<name>A0A7Y4IHG1_MYXXA</name>
<evidence type="ECO:0000313" key="4">
    <source>
        <dbReference type="EMBL" id="NOJ79388.1"/>
    </source>
</evidence>
<feature type="signal peptide" evidence="2">
    <location>
        <begin position="1"/>
        <end position="28"/>
    </location>
</feature>
<keyword evidence="2" id="KW-0732">Signal</keyword>
<organism evidence="4 5">
    <name type="scientific">Myxococcus xanthus</name>
    <dbReference type="NCBI Taxonomy" id="34"/>
    <lineage>
        <taxon>Bacteria</taxon>
        <taxon>Pseudomonadati</taxon>
        <taxon>Myxococcota</taxon>
        <taxon>Myxococcia</taxon>
        <taxon>Myxococcales</taxon>
        <taxon>Cystobacterineae</taxon>
        <taxon>Myxococcaceae</taxon>
        <taxon>Myxococcus</taxon>
    </lineage>
</organism>
<dbReference type="PANTHER" id="PTHR46546">
    <property type="entry name" value="SHEWANELLA-LIKE PROTEIN PHOSPHATASE 1"/>
    <property type="match status" value="1"/>
</dbReference>
<evidence type="ECO:0000259" key="3">
    <source>
        <dbReference type="Pfam" id="PF00149"/>
    </source>
</evidence>
<dbReference type="InterPro" id="IPR029052">
    <property type="entry name" value="Metallo-depent_PP-like"/>
</dbReference>
<comment type="caution">
    <text evidence="4">The sequence shown here is derived from an EMBL/GenBank/DDBJ whole genome shotgun (WGS) entry which is preliminary data.</text>
</comment>
<protein>
    <submittedName>
        <fullName evidence="4">Metallophosphatase</fullName>
    </submittedName>
</protein>
<feature type="chain" id="PRO_5031119862" evidence="2">
    <location>
        <begin position="29"/>
        <end position="339"/>
    </location>
</feature>
<evidence type="ECO:0000313" key="5">
    <source>
        <dbReference type="Proteomes" id="UP000533080"/>
    </source>
</evidence>
<feature type="domain" description="Calcineurin-like phosphoesterase" evidence="3">
    <location>
        <begin position="48"/>
        <end position="268"/>
    </location>
</feature>
<dbReference type="PANTHER" id="PTHR46546:SF4">
    <property type="entry name" value="SHEWANELLA-LIKE PROTEIN PHOSPHATASE 1"/>
    <property type="match status" value="1"/>
</dbReference>
<evidence type="ECO:0000256" key="2">
    <source>
        <dbReference type="SAM" id="SignalP"/>
    </source>
</evidence>
<accession>A0A7Y4IHG1</accession>
<dbReference type="RefSeq" id="WP_171441659.1">
    <property type="nucleotide sequence ID" value="NZ_JABFNS010000003.1"/>
</dbReference>
<reference evidence="4 5" key="1">
    <citation type="submission" date="2020-05" db="EMBL/GenBank/DDBJ databases">
        <authorList>
            <person name="Whitworth D."/>
        </authorList>
    </citation>
    <scope>NUCLEOTIDE SEQUENCE [LARGE SCALE GENOMIC DNA]</scope>
    <source>
        <strain evidence="4 5">AM005</strain>
    </source>
</reference>
<dbReference type="GO" id="GO:0016787">
    <property type="term" value="F:hydrolase activity"/>
    <property type="evidence" value="ECO:0007669"/>
    <property type="project" value="InterPro"/>
</dbReference>
<dbReference type="Gene3D" id="3.60.21.10">
    <property type="match status" value="1"/>
</dbReference>